<evidence type="ECO:0000313" key="1">
    <source>
        <dbReference type="EMBL" id="CZT12049.1"/>
    </source>
</evidence>
<gene>
    <name evidence="1" type="ORF">RAG0_16026</name>
</gene>
<dbReference type="Proteomes" id="UP000178912">
    <property type="component" value="Unassembled WGS sequence"/>
</dbReference>
<reference evidence="2" key="1">
    <citation type="submission" date="2016-03" db="EMBL/GenBank/DDBJ databases">
        <authorList>
            <person name="Guldener U."/>
        </authorList>
    </citation>
    <scope>NUCLEOTIDE SEQUENCE [LARGE SCALE GENOMIC DNA]</scope>
    <source>
        <strain evidence="2">04CH-RAC-A.6.1</strain>
    </source>
</reference>
<evidence type="ECO:0000313" key="2">
    <source>
        <dbReference type="Proteomes" id="UP000178912"/>
    </source>
</evidence>
<accession>A0A1E1LQB2</accession>
<dbReference type="EMBL" id="FJUX01000152">
    <property type="protein sequence ID" value="CZT12049.1"/>
    <property type="molecule type" value="Genomic_DNA"/>
</dbReference>
<keyword evidence="2" id="KW-1185">Reference proteome</keyword>
<dbReference type="AlphaFoldDB" id="A0A1E1LQB2"/>
<protein>
    <submittedName>
        <fullName evidence="1">Uncharacterized protein</fullName>
    </submittedName>
</protein>
<proteinExistence type="predicted"/>
<organism evidence="1 2">
    <name type="scientific">Rhynchosporium agropyri</name>
    <dbReference type="NCBI Taxonomy" id="914238"/>
    <lineage>
        <taxon>Eukaryota</taxon>
        <taxon>Fungi</taxon>
        <taxon>Dikarya</taxon>
        <taxon>Ascomycota</taxon>
        <taxon>Pezizomycotina</taxon>
        <taxon>Leotiomycetes</taxon>
        <taxon>Helotiales</taxon>
        <taxon>Ploettnerulaceae</taxon>
        <taxon>Rhynchosporium</taxon>
    </lineage>
</organism>
<sequence>MGVPAHKCKIKCSRPLDFEQAEKVNDSALLMKKVDLAKKPQSCFTSRTVDALIGLEIQQSMIQYCQQHEARYHSQIRFGNIVRTIVESRSSKLSFKLSKFIVRSSDRHSS</sequence>
<name>A0A1E1LQB2_9HELO</name>